<reference evidence="2 3" key="1">
    <citation type="submission" date="2017-08" db="EMBL/GenBank/DDBJ databases">
        <title>Infants hospitalized years apart are colonized by the same room-sourced microbial strains.</title>
        <authorList>
            <person name="Brooks B."/>
            <person name="Olm M.R."/>
            <person name="Firek B.A."/>
            <person name="Baker R."/>
            <person name="Thomas B.C."/>
            <person name="Morowitz M.J."/>
            <person name="Banfield J.F."/>
        </authorList>
    </citation>
    <scope>NUCLEOTIDE SEQUENCE [LARGE SCALE GENOMIC DNA]</scope>
    <source>
        <strain evidence="2">S2_012_000_R2_81</strain>
    </source>
</reference>
<dbReference type="Proteomes" id="UP000249633">
    <property type="component" value="Unassembled WGS sequence"/>
</dbReference>
<evidence type="ECO:0000313" key="2">
    <source>
        <dbReference type="EMBL" id="PZP30444.1"/>
    </source>
</evidence>
<evidence type="ECO:0000313" key="3">
    <source>
        <dbReference type="Proteomes" id="UP000249633"/>
    </source>
</evidence>
<protein>
    <submittedName>
        <fullName evidence="2">DUF4815 domain-containing protein</fullName>
    </submittedName>
</protein>
<dbReference type="InterPro" id="IPR032096">
    <property type="entry name" value="DUF4815"/>
</dbReference>
<gene>
    <name evidence="2" type="ORF">DI603_15075</name>
</gene>
<dbReference type="Pfam" id="PF16075">
    <property type="entry name" value="DUF4815"/>
    <property type="match status" value="1"/>
</dbReference>
<dbReference type="EMBL" id="QFOD01000014">
    <property type="protein sequence ID" value="PZP30444.1"/>
    <property type="molecule type" value="Genomic_DNA"/>
</dbReference>
<comment type="caution">
    <text evidence="2">The sequence shown here is derived from an EMBL/GenBank/DDBJ whole genome shotgun (WGS) entry which is preliminary data.</text>
</comment>
<proteinExistence type="predicted"/>
<name>A0A2W5DL44_9BURK</name>
<feature type="domain" description="DUF4815" evidence="1">
    <location>
        <begin position="7"/>
        <end position="574"/>
    </location>
</feature>
<organism evidence="2 3">
    <name type="scientific">Roseateles depolymerans</name>
    <dbReference type="NCBI Taxonomy" id="76731"/>
    <lineage>
        <taxon>Bacteria</taxon>
        <taxon>Pseudomonadati</taxon>
        <taxon>Pseudomonadota</taxon>
        <taxon>Betaproteobacteria</taxon>
        <taxon>Burkholderiales</taxon>
        <taxon>Sphaerotilaceae</taxon>
        <taxon>Roseateles</taxon>
    </lineage>
</organism>
<sequence length="1058" mass="112287">MSTTPQIYDRFDAARNYERHLFRADRVLQSAELNEIQRSVHYRLQGLADALFKDGDIVRDARIVVDAETGATRCESGALYLAGAVRGVPPADLVVPTVGLVTVGVYLREHVVTELEDPALRNPAAGTRGYQEPGAARLQVLPEWGLAGGAGAFYPVYVVEDGQVRAKEPPPQLDAVTQALARYDRDSAGGGYVVSGLQVTMAPDLPTGQQVYTVSEGRARVSGYGIELPTSRRLVYAADPDLQFIDSEPHASITAAAQRITLDRAPVARIASVHITMEVTRQLTHGSFAGAMDPLPDNAVLQLLEVSQGNTVYTKDADWKLTGGQVDWSPNGAEPAPGSTYSARYQYITTVQPTAVDATGCTVTGAVPGSLVLVSYHQMLPRVDRLCLDPDGAFVWLRGVASAWRPAAPTVPAGLLPIASVQQTWTSTRSVASNGVRVVSMSDLAALTARMDQVVDLIAQQRLQADAGLREAGAKKGLLVDPFLGDSMRDQGLPQTAAVVDGELVLPITSAQALALPTAPQVPALLPFELIPVLQQLLRTGSMLVNPYMAFEPLPAAVKLTPAVDQWSDIQTIWLSSLTRVVSAGPTIYTTDTSQWGNHTLSRETDNVLVSSVQRPLENLRQIEVQFEVAGFGPHEQIRSMSFDGLDVLDHAGAALVADEAGRVRGSFTIPPNVQTGAKRFSITGAAGSHGEATFTGSGFSRVETHQLVTTVVNQYIDPLAQTFTLDASTQVAAVDLWFTAKGGSRVLVQIRETQLGFPTRTVLAEAQIAPDQVLVDGRPTRISFTSPVALEGRAEYALVVLCDDATTSVAISELGKFDAIAQQYATTQAYNVGVLLSSANASTWTAHQTLDLAFRLHAAAFSADQRVLELGELDVQDATDLLLLSVVETPVAAARVDYTLALPDGSHVTVADGQPLRLASPVTGKVSVAARLAGTAQSSPVLHPSAQLVAATVGTQADYISRAVAAGGVSRVRVIYEAQIPGGAGVLVAVADAALDATQAAAWAPAANTAATPLGNGWLEMAHELQDLHADSLRVRLRLSGSTAARPRVRNLRVIVL</sequence>
<evidence type="ECO:0000259" key="1">
    <source>
        <dbReference type="Pfam" id="PF16075"/>
    </source>
</evidence>
<dbReference type="AlphaFoldDB" id="A0A2W5DL44"/>
<accession>A0A2W5DL44</accession>